<organism evidence="2 3">
    <name type="scientific">Brassica carinata</name>
    <name type="common">Ethiopian mustard</name>
    <name type="synonym">Abyssinian cabbage</name>
    <dbReference type="NCBI Taxonomy" id="52824"/>
    <lineage>
        <taxon>Eukaryota</taxon>
        <taxon>Viridiplantae</taxon>
        <taxon>Streptophyta</taxon>
        <taxon>Embryophyta</taxon>
        <taxon>Tracheophyta</taxon>
        <taxon>Spermatophyta</taxon>
        <taxon>Magnoliopsida</taxon>
        <taxon>eudicotyledons</taxon>
        <taxon>Gunneridae</taxon>
        <taxon>Pentapetalae</taxon>
        <taxon>rosids</taxon>
        <taxon>malvids</taxon>
        <taxon>Brassicales</taxon>
        <taxon>Brassicaceae</taxon>
        <taxon>Brassiceae</taxon>
        <taxon>Brassica</taxon>
    </lineage>
</organism>
<name>A0A8X7RJC7_BRACI</name>
<dbReference type="EMBL" id="JAAMPC010000010">
    <property type="protein sequence ID" value="KAG2287905.1"/>
    <property type="molecule type" value="Genomic_DNA"/>
</dbReference>
<evidence type="ECO:0000256" key="1">
    <source>
        <dbReference type="SAM" id="Phobius"/>
    </source>
</evidence>
<sequence length="90" mass="10390">MEEMVRSHSELAKDLQSLESLIERNLRMDERRSHNVVGIGFWGWDIVGIRFGALLHCCLLFVVVGVKSRRGETERPSYHQALEISSEKHL</sequence>
<dbReference type="OrthoDB" id="689823at2759"/>
<proteinExistence type="predicted"/>
<keyword evidence="1" id="KW-1133">Transmembrane helix</keyword>
<keyword evidence="1" id="KW-0812">Transmembrane</keyword>
<accession>A0A8X7RJC7</accession>
<dbReference type="Proteomes" id="UP000886595">
    <property type="component" value="Unassembled WGS sequence"/>
</dbReference>
<protein>
    <submittedName>
        <fullName evidence="2">Uncharacterized protein</fullName>
    </submittedName>
</protein>
<keyword evidence="3" id="KW-1185">Reference proteome</keyword>
<dbReference type="AlphaFoldDB" id="A0A8X7RJC7"/>
<reference evidence="2 3" key="1">
    <citation type="submission" date="2020-02" db="EMBL/GenBank/DDBJ databases">
        <authorList>
            <person name="Ma Q."/>
            <person name="Huang Y."/>
            <person name="Song X."/>
            <person name="Pei D."/>
        </authorList>
    </citation>
    <scope>NUCLEOTIDE SEQUENCE [LARGE SCALE GENOMIC DNA]</scope>
    <source>
        <strain evidence="2">Sxm20200214</strain>
        <tissue evidence="2">Leaf</tissue>
    </source>
</reference>
<evidence type="ECO:0000313" key="3">
    <source>
        <dbReference type="Proteomes" id="UP000886595"/>
    </source>
</evidence>
<evidence type="ECO:0000313" key="2">
    <source>
        <dbReference type="EMBL" id="KAG2287905.1"/>
    </source>
</evidence>
<comment type="caution">
    <text evidence="2">The sequence shown here is derived from an EMBL/GenBank/DDBJ whole genome shotgun (WGS) entry which is preliminary data.</text>
</comment>
<feature type="transmembrane region" description="Helical" evidence="1">
    <location>
        <begin position="41"/>
        <end position="66"/>
    </location>
</feature>
<gene>
    <name evidence="2" type="ORF">Bca52824_047509</name>
</gene>
<keyword evidence="1" id="KW-0472">Membrane</keyword>